<dbReference type="Pfam" id="PF00025">
    <property type="entry name" value="Arf"/>
    <property type="match status" value="1"/>
</dbReference>
<reference evidence="6" key="2">
    <citation type="submission" date="2015-07" db="EMBL/GenBank/DDBJ databases">
        <title>The genome sequence of Plasmodium falciparum IGH-CR14.</title>
        <authorList>
            <consortium name="The Broad Institute Genome Sequencing Platform"/>
            <person name="Volkman S.K."/>
            <person name="Neafsey D.E."/>
            <person name="Dash A.P."/>
            <person name="Chitnis C.E."/>
            <person name="Hartl D.L."/>
            <person name="Young S.K."/>
            <person name="Kodira C.D."/>
            <person name="Zeng Q."/>
            <person name="Koehrsen M."/>
            <person name="Godfrey P."/>
            <person name="Alvarado L."/>
            <person name="Berlin A."/>
            <person name="Borenstein D."/>
            <person name="Chen Z."/>
            <person name="Engels R."/>
            <person name="Freedman E."/>
            <person name="Gellesch M."/>
            <person name="Goldberg J."/>
            <person name="Griggs A."/>
            <person name="Gujja S."/>
            <person name="Heiman D."/>
            <person name="Hepburn T."/>
            <person name="Howarth C."/>
            <person name="Jen D."/>
            <person name="Larson L."/>
            <person name="Lewis B."/>
            <person name="Mehta T."/>
            <person name="Park D."/>
            <person name="Pearson M."/>
            <person name="Roberts A."/>
            <person name="Saif S."/>
            <person name="Shea T."/>
            <person name="Shenoy N."/>
            <person name="Sisk P."/>
            <person name="Stolte C."/>
            <person name="Sykes S."/>
            <person name="Walk T."/>
            <person name="White J."/>
            <person name="Yandava C."/>
            <person name="Wirth D.F."/>
            <person name="Nusbaum C."/>
            <person name="Birren B."/>
        </authorList>
    </citation>
    <scope>NUCLEOTIDE SEQUENCE [LARGE SCALE GENOMIC DNA]</scope>
    <source>
        <strain evidence="6">IGH-CR14</strain>
    </source>
</reference>
<dbReference type="SUPFAM" id="SSF52540">
    <property type="entry name" value="P-loop containing nucleoside triphosphate hydrolases"/>
    <property type="match status" value="1"/>
</dbReference>
<keyword evidence="2 3" id="KW-0342">GTP-binding</keyword>
<evidence type="ECO:0000256" key="2">
    <source>
        <dbReference type="ARBA" id="ARBA00023134"/>
    </source>
</evidence>
<dbReference type="GO" id="GO:0003924">
    <property type="term" value="F:GTPase activity"/>
    <property type="evidence" value="ECO:0007669"/>
    <property type="project" value="InterPro"/>
</dbReference>
<dbReference type="InterPro" id="IPR027417">
    <property type="entry name" value="P-loop_NTPase"/>
</dbReference>
<dbReference type="Gene3D" id="3.40.50.300">
    <property type="entry name" value="P-loop containing nucleotide triphosphate hydrolases"/>
    <property type="match status" value="1"/>
</dbReference>
<evidence type="ECO:0000313" key="5">
    <source>
        <dbReference type="EMBL" id="KNG75711.1"/>
    </source>
</evidence>
<feature type="binding site" evidence="3">
    <location>
        <begin position="151"/>
        <end position="154"/>
    </location>
    <ligand>
        <name>GTP</name>
        <dbReference type="ChEBI" id="CHEBI:37565"/>
    </ligand>
</feature>
<dbReference type="Proteomes" id="UP000054562">
    <property type="component" value="Unassembled WGS sequence"/>
</dbReference>
<name>A0A0L1I7R6_PLAFA</name>
<sequence>MNVLDVLKRWFILVFFMLQRFFEFKSKITKKSFIIFGLPSSGKTSIIYFFKLGYLITTESTLFINEENFKKNLKIEKDDTKEQNYDITFYEVGKNCSYNLIKEYSDISNDVIYIVDSVQKGNLSEARDDFIRILYEFRFIYRKCKFLIFMNKQDSNGCLSSQEIINFFALPKDLLIRCNFISCSTLSGQGLKEGLEWLLYYNLPFYNNELNCIDRRTATKYLEL</sequence>
<dbReference type="PROSITE" id="PS51417">
    <property type="entry name" value="ARF"/>
    <property type="match status" value="1"/>
</dbReference>
<gene>
    <name evidence="5" type="ORF">PFMG_01815</name>
</gene>
<dbReference type="GO" id="GO:0046872">
    <property type="term" value="F:metal ion binding"/>
    <property type="evidence" value="ECO:0007669"/>
    <property type="project" value="UniProtKB-KW"/>
</dbReference>
<dbReference type="FunFam" id="3.40.50.300:FF:002317">
    <property type="entry name" value="ADP-ribosylation factor, putative"/>
    <property type="match status" value="1"/>
</dbReference>
<keyword evidence="4" id="KW-0460">Magnesium</keyword>
<reference evidence="6" key="1">
    <citation type="submission" date="2015-07" db="EMBL/GenBank/DDBJ databases">
        <title>Annotation of Plasmodium falciparum IGH-CR14.</title>
        <authorList>
            <consortium name="The Broad Institute Genome Sequencing Platform"/>
            <person name="Volkman S.K."/>
            <person name="Neafsey D.E."/>
            <person name="Dash A.P."/>
            <person name="Chitnis C.E."/>
            <person name="Hartl D.L."/>
            <person name="Young S.K."/>
            <person name="Zeng Q."/>
            <person name="Koehrsen M."/>
            <person name="Alvarado L."/>
            <person name="Berlin A."/>
            <person name="Borenstein D."/>
            <person name="Chapman S.B."/>
            <person name="Chen Z."/>
            <person name="Engels R."/>
            <person name="Freedman E."/>
            <person name="Gellesch M."/>
            <person name="Goldberg J."/>
            <person name="Griggs A."/>
            <person name="Gujja S."/>
            <person name="Heilman E.R."/>
            <person name="Heiman D.I."/>
            <person name="Howarth C."/>
            <person name="Jen D."/>
            <person name="Larson L."/>
            <person name="Mehta T."/>
            <person name="Neiman D."/>
            <person name="Park D."/>
            <person name="Pearson M."/>
            <person name="Roberts A."/>
            <person name="Saif S."/>
            <person name="Shea T."/>
            <person name="Shenoy N."/>
            <person name="Sisk P."/>
            <person name="Stolte C."/>
            <person name="Sykes S."/>
            <person name="Walk T."/>
            <person name="White J."/>
            <person name="Yandava C."/>
            <person name="Haas B."/>
            <person name="Henn M.R."/>
            <person name="Nusbaum C."/>
            <person name="Birren B."/>
        </authorList>
    </citation>
    <scope>NUCLEOTIDE SEQUENCE [LARGE SCALE GENOMIC DNA]</scope>
    <source>
        <strain evidence="6">IGH-CR14</strain>
    </source>
</reference>
<organism evidence="5 6">
    <name type="scientific">Plasmodium falciparum IGH-CR14</name>
    <dbReference type="NCBI Taxonomy" id="580059"/>
    <lineage>
        <taxon>Eukaryota</taxon>
        <taxon>Sar</taxon>
        <taxon>Alveolata</taxon>
        <taxon>Apicomplexa</taxon>
        <taxon>Aconoidasida</taxon>
        <taxon>Haemosporida</taxon>
        <taxon>Plasmodiidae</taxon>
        <taxon>Plasmodium</taxon>
        <taxon>Plasmodium (Laverania)</taxon>
    </lineage>
</organism>
<accession>A0A0L1I7R6</accession>
<evidence type="ECO:0000313" key="6">
    <source>
        <dbReference type="Proteomes" id="UP000054562"/>
    </source>
</evidence>
<dbReference type="InterPro" id="IPR006689">
    <property type="entry name" value="Small_GTPase_ARF/SAR"/>
</dbReference>
<dbReference type="PANTHER" id="PTHR11711">
    <property type="entry name" value="ADP RIBOSYLATION FACTOR-RELATED"/>
    <property type="match status" value="1"/>
</dbReference>
<protein>
    <submittedName>
        <fullName evidence="5">ADP-ribosylation factor</fullName>
    </submittedName>
</protein>
<feature type="binding site" evidence="4">
    <location>
        <position position="44"/>
    </location>
    <ligand>
        <name>Mg(2+)</name>
        <dbReference type="ChEBI" id="CHEBI:18420"/>
    </ligand>
</feature>
<evidence type="ECO:0000256" key="4">
    <source>
        <dbReference type="PIRSR" id="PIRSR606689-2"/>
    </source>
</evidence>
<dbReference type="SMART" id="SM00177">
    <property type="entry name" value="ARF"/>
    <property type="match status" value="1"/>
</dbReference>
<keyword evidence="4" id="KW-0479">Metal-binding</keyword>
<dbReference type="InterPro" id="IPR024156">
    <property type="entry name" value="Small_GTPase_ARF"/>
</dbReference>
<dbReference type="AlphaFoldDB" id="A0A0L1I7R6"/>
<evidence type="ECO:0000256" key="3">
    <source>
        <dbReference type="PIRSR" id="PIRSR606689-1"/>
    </source>
</evidence>
<dbReference type="GO" id="GO:0005525">
    <property type="term" value="F:GTP binding"/>
    <property type="evidence" value="ECO:0007669"/>
    <property type="project" value="UniProtKB-KW"/>
</dbReference>
<proteinExistence type="predicted"/>
<keyword evidence="1 3" id="KW-0547">Nucleotide-binding</keyword>
<dbReference type="OrthoDB" id="442317at2759"/>
<evidence type="ECO:0000256" key="1">
    <source>
        <dbReference type="ARBA" id="ARBA00022741"/>
    </source>
</evidence>
<dbReference type="EMBL" id="GG665081">
    <property type="protein sequence ID" value="KNG75711.1"/>
    <property type="molecule type" value="Genomic_DNA"/>
</dbReference>
<feature type="binding site" evidence="3">
    <location>
        <begin position="37"/>
        <end position="44"/>
    </location>
    <ligand>
        <name>GTP</name>
        <dbReference type="ChEBI" id="CHEBI:37565"/>
    </ligand>
</feature>